<organism evidence="1 2">
    <name type="scientific">Eumeta variegata</name>
    <name type="common">Bagworm moth</name>
    <name type="synonym">Eumeta japonica</name>
    <dbReference type="NCBI Taxonomy" id="151549"/>
    <lineage>
        <taxon>Eukaryota</taxon>
        <taxon>Metazoa</taxon>
        <taxon>Ecdysozoa</taxon>
        <taxon>Arthropoda</taxon>
        <taxon>Hexapoda</taxon>
        <taxon>Insecta</taxon>
        <taxon>Pterygota</taxon>
        <taxon>Neoptera</taxon>
        <taxon>Endopterygota</taxon>
        <taxon>Lepidoptera</taxon>
        <taxon>Glossata</taxon>
        <taxon>Ditrysia</taxon>
        <taxon>Tineoidea</taxon>
        <taxon>Psychidae</taxon>
        <taxon>Oiketicinae</taxon>
        <taxon>Eumeta</taxon>
    </lineage>
</organism>
<keyword evidence="2" id="KW-1185">Reference proteome</keyword>
<proteinExistence type="predicted"/>
<dbReference type="EMBL" id="BGZK01000379">
    <property type="protein sequence ID" value="GBP40259.1"/>
    <property type="molecule type" value="Genomic_DNA"/>
</dbReference>
<comment type="caution">
    <text evidence="1">The sequence shown here is derived from an EMBL/GenBank/DDBJ whole genome shotgun (WGS) entry which is preliminary data.</text>
</comment>
<evidence type="ECO:0000313" key="2">
    <source>
        <dbReference type="Proteomes" id="UP000299102"/>
    </source>
</evidence>
<accession>A0A4C1VQ04</accession>
<protein>
    <submittedName>
        <fullName evidence="1">Uncharacterized protein</fullName>
    </submittedName>
</protein>
<gene>
    <name evidence="1" type="ORF">EVAR_83949_1</name>
</gene>
<evidence type="ECO:0000313" key="1">
    <source>
        <dbReference type="EMBL" id="GBP40259.1"/>
    </source>
</evidence>
<reference evidence="1 2" key="1">
    <citation type="journal article" date="2019" name="Commun. Biol.">
        <title>The bagworm genome reveals a unique fibroin gene that provides high tensile strength.</title>
        <authorList>
            <person name="Kono N."/>
            <person name="Nakamura H."/>
            <person name="Ohtoshi R."/>
            <person name="Tomita M."/>
            <person name="Numata K."/>
            <person name="Arakawa K."/>
        </authorList>
    </citation>
    <scope>NUCLEOTIDE SEQUENCE [LARGE SCALE GENOMIC DNA]</scope>
</reference>
<sequence>MALHINVPFPRNHKPAPHIGKAENMTNLECNAFGGKHAMKIRRHETCIRIEIHPDAVIPANDVSGRLRVMRRGRIDYVIRSASRVPAATRARPS</sequence>
<dbReference type="AlphaFoldDB" id="A0A4C1VQ04"/>
<dbReference type="Proteomes" id="UP000299102">
    <property type="component" value="Unassembled WGS sequence"/>
</dbReference>
<name>A0A4C1VQ04_EUMVA</name>